<protein>
    <submittedName>
        <fullName evidence="3">Uncharacterized protein</fullName>
    </submittedName>
</protein>
<keyword evidence="4" id="KW-1185">Reference proteome</keyword>
<dbReference type="Proteomes" id="UP000317429">
    <property type="component" value="Chromosome"/>
</dbReference>
<reference evidence="3 4" key="1">
    <citation type="submission" date="2019-02" db="EMBL/GenBank/DDBJ databases">
        <title>Deep-cultivation of Planctomycetes and their phenomic and genomic characterization uncovers novel biology.</title>
        <authorList>
            <person name="Wiegand S."/>
            <person name="Jogler M."/>
            <person name="Boedeker C."/>
            <person name="Pinto D."/>
            <person name="Vollmers J."/>
            <person name="Rivas-Marin E."/>
            <person name="Kohn T."/>
            <person name="Peeters S.H."/>
            <person name="Heuer A."/>
            <person name="Rast P."/>
            <person name="Oberbeckmann S."/>
            <person name="Bunk B."/>
            <person name="Jeske O."/>
            <person name="Meyerdierks A."/>
            <person name="Storesund J.E."/>
            <person name="Kallscheuer N."/>
            <person name="Luecker S."/>
            <person name="Lage O.M."/>
            <person name="Pohl T."/>
            <person name="Merkel B.J."/>
            <person name="Hornburger P."/>
            <person name="Mueller R.-W."/>
            <person name="Bruemmer F."/>
            <person name="Labrenz M."/>
            <person name="Spormann A.M."/>
            <person name="Op den Camp H."/>
            <person name="Overmann J."/>
            <person name="Amann R."/>
            <person name="Jetten M.S.M."/>
            <person name="Mascher T."/>
            <person name="Medema M.H."/>
            <person name="Devos D.P."/>
            <person name="Kaster A.-K."/>
            <person name="Ovreas L."/>
            <person name="Rohde M."/>
            <person name="Galperin M.Y."/>
            <person name="Jogler C."/>
        </authorList>
    </citation>
    <scope>NUCLEOTIDE SEQUENCE [LARGE SCALE GENOMIC DNA]</scope>
    <source>
        <strain evidence="3 4">Pla175</strain>
    </source>
</reference>
<dbReference type="AlphaFoldDB" id="A0A518D7Q6"/>
<accession>A0A518D7Q6</accession>
<dbReference type="EMBL" id="CP036291">
    <property type="protein sequence ID" value="QDU87513.1"/>
    <property type="molecule type" value="Genomic_DNA"/>
</dbReference>
<feature type="compositionally biased region" description="Acidic residues" evidence="1">
    <location>
        <begin position="13"/>
        <end position="27"/>
    </location>
</feature>
<gene>
    <name evidence="3" type="ORF">Pla175_08750</name>
</gene>
<evidence type="ECO:0000256" key="1">
    <source>
        <dbReference type="SAM" id="MobiDB-lite"/>
    </source>
</evidence>
<keyword evidence="2" id="KW-0812">Transmembrane</keyword>
<keyword evidence="2" id="KW-1133">Transmembrane helix</keyword>
<dbReference type="KEGG" id="pnd:Pla175_08750"/>
<feature type="transmembrane region" description="Helical" evidence="2">
    <location>
        <begin position="134"/>
        <end position="152"/>
    </location>
</feature>
<feature type="transmembrane region" description="Helical" evidence="2">
    <location>
        <begin position="262"/>
        <end position="282"/>
    </location>
</feature>
<feature type="region of interest" description="Disordered" evidence="1">
    <location>
        <begin position="1"/>
        <end position="46"/>
    </location>
</feature>
<name>A0A518D7Q6_9BACT</name>
<feature type="transmembrane region" description="Helical" evidence="2">
    <location>
        <begin position="235"/>
        <end position="255"/>
    </location>
</feature>
<evidence type="ECO:0000256" key="2">
    <source>
        <dbReference type="SAM" id="Phobius"/>
    </source>
</evidence>
<proteinExistence type="predicted"/>
<dbReference type="OrthoDB" id="9838830at2"/>
<organism evidence="3 4">
    <name type="scientific">Pirellulimonas nuda</name>
    <dbReference type="NCBI Taxonomy" id="2528009"/>
    <lineage>
        <taxon>Bacteria</taxon>
        <taxon>Pseudomonadati</taxon>
        <taxon>Planctomycetota</taxon>
        <taxon>Planctomycetia</taxon>
        <taxon>Pirellulales</taxon>
        <taxon>Lacipirellulaceae</taxon>
        <taxon>Pirellulimonas</taxon>
    </lineage>
</organism>
<sequence length="285" mass="31263">MPLPNSTGPDRVPEDDGDDFELMADDEPAPRAPDLAPTRPPADAWLDADAEDGDEYELEAPDQAIIEGERLRAEHDIRKASAAIDINDAYKRLEDDPLNLPDEGFQYRFQIKHLLIATGLIAVFISLAKLQGAAVAAITLTFMLLVTGHLYISWQERARERRADRMRRADRIRRQGVADGLSEAEIEEEIGEELDDEPDEKVPVRLQFSLKHLMIAMTVTPLLLGLIVVTGGAQVLAMLIGLVALAGLIANVLGYEPPPNVAIGWWGLLLVYVLYSVVAPALSTG</sequence>
<evidence type="ECO:0000313" key="4">
    <source>
        <dbReference type="Proteomes" id="UP000317429"/>
    </source>
</evidence>
<keyword evidence="2" id="KW-0472">Membrane</keyword>
<evidence type="ECO:0000313" key="3">
    <source>
        <dbReference type="EMBL" id="QDU87513.1"/>
    </source>
</evidence>
<dbReference type="RefSeq" id="WP_145281474.1">
    <property type="nucleotide sequence ID" value="NZ_CP036291.1"/>
</dbReference>